<evidence type="ECO:0000313" key="2">
    <source>
        <dbReference type="Proteomes" id="UP001219605"/>
    </source>
</evidence>
<dbReference type="EMBL" id="CP118615">
    <property type="protein sequence ID" value="WDZ87483.1"/>
    <property type="molecule type" value="Genomic_DNA"/>
</dbReference>
<sequence>MARSPKPVPLALRHRRDWSRRLGRYCICGLRWRCPDRLNRVPVEPVPGTPPAARRLARVRR</sequence>
<dbReference type="Proteomes" id="UP001219605">
    <property type="component" value="Chromosome"/>
</dbReference>
<gene>
    <name evidence="1" type="ORF">PVK37_14260</name>
</gene>
<accession>A0ABY7ZYF7</accession>
<reference evidence="1 2" key="1">
    <citation type="submission" date="2023-02" db="EMBL/GenBank/DDBJ databases">
        <authorList>
            <person name="Mo P."/>
        </authorList>
    </citation>
    <scope>NUCLEOTIDE SEQUENCE [LARGE SCALE GENOMIC DNA]</scope>
    <source>
        <strain evidence="1 2">HUAS 3</strain>
    </source>
</reference>
<dbReference type="RefSeq" id="WP_275034455.1">
    <property type="nucleotide sequence ID" value="NZ_CP118615.1"/>
</dbReference>
<evidence type="ECO:0000313" key="1">
    <source>
        <dbReference type="EMBL" id="WDZ87483.1"/>
    </source>
</evidence>
<keyword evidence="2" id="KW-1185">Reference proteome</keyword>
<organism evidence="1 2">
    <name type="scientific">Micromonospora cathayae</name>
    <dbReference type="NCBI Taxonomy" id="3028804"/>
    <lineage>
        <taxon>Bacteria</taxon>
        <taxon>Bacillati</taxon>
        <taxon>Actinomycetota</taxon>
        <taxon>Actinomycetes</taxon>
        <taxon>Micromonosporales</taxon>
        <taxon>Micromonosporaceae</taxon>
        <taxon>Micromonospora</taxon>
    </lineage>
</organism>
<proteinExistence type="predicted"/>
<name>A0ABY7ZYF7_9ACTN</name>
<protein>
    <submittedName>
        <fullName evidence="1">Uncharacterized protein</fullName>
    </submittedName>
</protein>